<gene>
    <name evidence="1" type="ORF">NCTC8129_03284</name>
</gene>
<evidence type="ECO:0000313" key="2">
    <source>
        <dbReference type="Proteomes" id="UP000254070"/>
    </source>
</evidence>
<dbReference type="RefSeq" id="WP_258863962.1">
    <property type="nucleotide sequence ID" value="NZ_UGIF01000006.1"/>
</dbReference>
<dbReference type="AlphaFoldDB" id="A0A377MR36"/>
<dbReference type="Proteomes" id="UP000254070">
    <property type="component" value="Unassembled WGS sequence"/>
</dbReference>
<organism evidence="1 2">
    <name type="scientific">Enterococcus durans</name>
    <dbReference type="NCBI Taxonomy" id="53345"/>
    <lineage>
        <taxon>Bacteria</taxon>
        <taxon>Bacillati</taxon>
        <taxon>Bacillota</taxon>
        <taxon>Bacilli</taxon>
        <taxon>Lactobacillales</taxon>
        <taxon>Enterococcaceae</taxon>
        <taxon>Enterococcus</taxon>
    </lineage>
</organism>
<proteinExistence type="predicted"/>
<protein>
    <submittedName>
        <fullName evidence="1">Phage DNA polymerase</fullName>
    </submittedName>
</protein>
<dbReference type="EMBL" id="UGIF01000006">
    <property type="protein sequence ID" value="STQ33073.1"/>
    <property type="molecule type" value="Genomic_DNA"/>
</dbReference>
<evidence type="ECO:0000313" key="1">
    <source>
        <dbReference type="EMBL" id="STQ33073.1"/>
    </source>
</evidence>
<accession>A0A377MR36</accession>
<reference evidence="1 2" key="1">
    <citation type="submission" date="2018-06" db="EMBL/GenBank/DDBJ databases">
        <authorList>
            <consortium name="Pathogen Informatics"/>
            <person name="Doyle S."/>
        </authorList>
    </citation>
    <scope>NUCLEOTIDE SEQUENCE [LARGE SCALE GENOMIC DNA]</scope>
    <source>
        <strain evidence="1 2">NCTC8129</strain>
    </source>
</reference>
<name>A0A377MR36_9ENTE</name>
<sequence>MTGLGFFFKPPYFGIDIDNAEGEVERYKTGDVEENIIYEFIESMKSYAEYSQSGTGIHIIARGELPGGRRRKGDVEMYQNGRFFVMTGNAASKYLEITEPNPKDIKRLYDRYVGDKKIIQFKEENPLMNTVDLPIEEIIQRAESSSQGARFKIFMNGGWESVL</sequence>